<evidence type="ECO:0008006" key="3">
    <source>
        <dbReference type="Google" id="ProtNLM"/>
    </source>
</evidence>
<dbReference type="AlphaFoldDB" id="A0AA35Q3J7"/>
<dbReference type="PANTHER" id="PTHR38166:SF1">
    <property type="entry name" value="C2H2-TYPE DOMAIN-CONTAINING PROTEIN"/>
    <property type="match status" value="1"/>
</dbReference>
<keyword evidence="2" id="KW-1185">Reference proteome</keyword>
<gene>
    <name evidence="1" type="ORF">CCHLO57077_00007132</name>
</gene>
<proteinExistence type="predicted"/>
<protein>
    <recommendedName>
        <fullName evidence="3">C2H2-type domain-containing protein</fullName>
    </recommendedName>
</protein>
<name>A0AA35Q3J7_9HYPO</name>
<sequence length="317" mass="35038">MKRPVSCAGEINYFPTQPLMIRETRTPRASNSPLACPFYKFNPVLYDECKKFQFARTSDMKQHLVRSHSVSEPSTLSCNVCHSPFVDEQSKRLHLREGGCSIVAVPEKLSLHEVASLKETKFPRGSSAASQWFAIWNQLFPGHTQPQTPYKESNSIKETISLFSPTVEIYLHDAFPILSQQHPQNNVSPVKIIIDKACRDFCNSFPISRQVPSTTHPSLNNAGHSQGSRIAPATLASPSFTSPNHDATALVESHSFGNNLPSMAPTIDSALGFELGGISASINAGLDNTFFIDDQFSRYIHEHTFGHADTDESGFAE</sequence>
<dbReference type="Proteomes" id="UP001160390">
    <property type="component" value="Unassembled WGS sequence"/>
</dbReference>
<dbReference type="EMBL" id="CABFNP030001239">
    <property type="protein sequence ID" value="CAI6092671.1"/>
    <property type="molecule type" value="Genomic_DNA"/>
</dbReference>
<organism evidence="1 2">
    <name type="scientific">Clonostachys chloroleuca</name>
    <dbReference type="NCBI Taxonomy" id="1926264"/>
    <lineage>
        <taxon>Eukaryota</taxon>
        <taxon>Fungi</taxon>
        <taxon>Dikarya</taxon>
        <taxon>Ascomycota</taxon>
        <taxon>Pezizomycotina</taxon>
        <taxon>Sordariomycetes</taxon>
        <taxon>Hypocreomycetidae</taxon>
        <taxon>Hypocreales</taxon>
        <taxon>Bionectriaceae</taxon>
        <taxon>Clonostachys</taxon>
    </lineage>
</organism>
<comment type="caution">
    <text evidence="1">The sequence shown here is derived from an EMBL/GenBank/DDBJ whole genome shotgun (WGS) entry which is preliminary data.</text>
</comment>
<reference evidence="1" key="1">
    <citation type="submission" date="2023-01" db="EMBL/GenBank/DDBJ databases">
        <authorList>
            <person name="Piombo E."/>
        </authorList>
    </citation>
    <scope>NUCLEOTIDE SEQUENCE</scope>
</reference>
<evidence type="ECO:0000313" key="2">
    <source>
        <dbReference type="Proteomes" id="UP001160390"/>
    </source>
</evidence>
<dbReference type="PANTHER" id="PTHR38166">
    <property type="entry name" value="C2H2-TYPE DOMAIN-CONTAINING PROTEIN-RELATED"/>
    <property type="match status" value="1"/>
</dbReference>
<accession>A0AA35Q3J7</accession>
<evidence type="ECO:0000313" key="1">
    <source>
        <dbReference type="EMBL" id="CAI6092671.1"/>
    </source>
</evidence>